<evidence type="ECO:0000259" key="1">
    <source>
        <dbReference type="SMART" id="SM00382"/>
    </source>
</evidence>
<dbReference type="Proteomes" id="UP000320523">
    <property type="component" value="Unassembled WGS sequence"/>
</dbReference>
<dbReference type="InterPro" id="IPR003959">
    <property type="entry name" value="ATPase_AAA_core"/>
</dbReference>
<name>A0A552JMR4_9CHRO</name>
<reference evidence="2 3" key="1">
    <citation type="submission" date="2019-01" db="EMBL/GenBank/DDBJ databases">
        <title>Coherence of Microcystis species and biogeography revealed through population genomics.</title>
        <authorList>
            <person name="Perez-Carrascal O.M."/>
            <person name="Terrat Y."/>
            <person name="Giani A."/>
            <person name="Fortin N."/>
            <person name="Tromas N."/>
            <person name="Shapiro B.J."/>
        </authorList>
    </citation>
    <scope>NUCLEOTIDE SEQUENCE [LARGE SCALE GENOMIC DNA]</scope>
    <source>
        <strain evidence="2">Mw_QC_S_20081001_S30D</strain>
    </source>
</reference>
<dbReference type="EMBL" id="SFAT01000103">
    <property type="protein sequence ID" value="TRU97062.1"/>
    <property type="molecule type" value="Genomic_DNA"/>
</dbReference>
<dbReference type="GO" id="GO:0016887">
    <property type="term" value="F:ATP hydrolysis activity"/>
    <property type="evidence" value="ECO:0007669"/>
    <property type="project" value="InterPro"/>
</dbReference>
<dbReference type="Gene3D" id="3.40.50.300">
    <property type="entry name" value="P-loop containing nucleotide triphosphate hydrolases"/>
    <property type="match status" value="1"/>
</dbReference>
<dbReference type="PANTHER" id="PTHR32182:SF23">
    <property type="entry name" value="ATP BINDING PROTEIN"/>
    <property type="match status" value="1"/>
</dbReference>
<dbReference type="PANTHER" id="PTHR32182">
    <property type="entry name" value="DNA REPLICATION AND REPAIR PROTEIN RECF"/>
    <property type="match status" value="1"/>
</dbReference>
<dbReference type="SUPFAM" id="SSF52540">
    <property type="entry name" value="P-loop containing nucleoside triphosphate hydrolases"/>
    <property type="match status" value="1"/>
</dbReference>
<protein>
    <submittedName>
        <fullName evidence="2">ATP-binding protein</fullName>
    </submittedName>
</protein>
<feature type="domain" description="AAA+ ATPase" evidence="1">
    <location>
        <begin position="28"/>
        <end position="373"/>
    </location>
</feature>
<dbReference type="GO" id="GO:0000731">
    <property type="term" value="P:DNA synthesis involved in DNA repair"/>
    <property type="evidence" value="ECO:0007669"/>
    <property type="project" value="TreeGrafter"/>
</dbReference>
<keyword evidence="2" id="KW-0547">Nucleotide-binding</keyword>
<evidence type="ECO:0000313" key="2">
    <source>
        <dbReference type="EMBL" id="TRU97062.1"/>
    </source>
</evidence>
<dbReference type="InterPro" id="IPR003593">
    <property type="entry name" value="AAA+_ATPase"/>
</dbReference>
<dbReference type="SMART" id="SM00382">
    <property type="entry name" value="AAA"/>
    <property type="match status" value="1"/>
</dbReference>
<dbReference type="AlphaFoldDB" id="A0A552JMR4"/>
<accession>A0A552JMR4</accession>
<dbReference type="GO" id="GO:0006302">
    <property type="term" value="P:double-strand break repair"/>
    <property type="evidence" value="ECO:0007669"/>
    <property type="project" value="TreeGrafter"/>
</dbReference>
<keyword evidence="2" id="KW-0067">ATP-binding</keyword>
<proteinExistence type="predicted"/>
<dbReference type="Pfam" id="PF13304">
    <property type="entry name" value="AAA_21"/>
    <property type="match status" value="1"/>
</dbReference>
<dbReference type="GO" id="GO:0005524">
    <property type="term" value="F:ATP binding"/>
    <property type="evidence" value="ECO:0007669"/>
    <property type="project" value="UniProtKB-KW"/>
</dbReference>
<dbReference type="InterPro" id="IPR027417">
    <property type="entry name" value="P-loop_NTPase"/>
</dbReference>
<evidence type="ECO:0000313" key="3">
    <source>
        <dbReference type="Proteomes" id="UP000320523"/>
    </source>
</evidence>
<comment type="caution">
    <text evidence="2">The sequence shown here is derived from an EMBL/GenBank/DDBJ whole genome shotgun (WGS) entry which is preliminary data.</text>
</comment>
<gene>
    <name evidence="2" type="ORF">EWV75_09840</name>
</gene>
<sequence>MEIQRVILNNIGLFEKLEISLAPTEQNPSNITVFVGNNGAGKTAILKALATSLSWFTARLLTEKGSGNPIYEDAIFNTANAGSIEIEVLDSSKSLNNPDQSEIDHYFRWILAKNRKGRKGQYNSNLNDCTRLANRYRDALTHDDKTSLPLIAFYPVERVVLDIPLKIRTKHTFLQLDGYDNSLSQGVDFRRFFEWFREREDTENESGVPEDVLNQLRPIMAETNQDLWQWLNERNASAKDRQLTAVRTAIGRFMPHLDNLRVRRKPRLYMAVDKNGETLNLAQLSQGEKSLMALVGDIARRLAMLNPALENPLAGDGIVLIDEVDLHLHPSWQRRLCERLTETFPNCQFVLTTHSPLVISDCKNVLIYTLANGELRQLPSQYGQDANTVLLDVMNTSIRNEKIETELNDLLDAIQDSKLTEAQQLLAELSEELPANHLELVKAKLLLRKQELRHGNH</sequence>
<organism evidence="2 3">
    <name type="scientific">Microcystis wesenbergii Mw_QC_S_20081001_S30D</name>
    <dbReference type="NCBI Taxonomy" id="2486245"/>
    <lineage>
        <taxon>Bacteria</taxon>
        <taxon>Bacillati</taxon>
        <taxon>Cyanobacteriota</taxon>
        <taxon>Cyanophyceae</taxon>
        <taxon>Oscillatoriophycideae</taxon>
        <taxon>Chroococcales</taxon>
        <taxon>Microcystaceae</taxon>
        <taxon>Microcystis</taxon>
    </lineage>
</organism>